<dbReference type="EC" id="1.1.99.14" evidence="6"/>
<dbReference type="InterPro" id="IPR004017">
    <property type="entry name" value="Cys_rich_dom"/>
</dbReference>
<dbReference type="GO" id="GO:0019154">
    <property type="term" value="F:glycolate dehydrogenase activity"/>
    <property type="evidence" value="ECO:0007669"/>
    <property type="project" value="UniProtKB-EC"/>
</dbReference>
<dbReference type="FunCoup" id="A0A0D2K3I2">
    <property type="interactions" value="121"/>
</dbReference>
<evidence type="ECO:0000256" key="1">
    <source>
        <dbReference type="ARBA" id="ARBA00022485"/>
    </source>
</evidence>
<dbReference type="SUPFAM" id="SSF54862">
    <property type="entry name" value="4Fe-4S ferredoxins"/>
    <property type="match status" value="1"/>
</dbReference>
<dbReference type="Proteomes" id="UP000032233">
    <property type="component" value="Unassembled WGS sequence"/>
</dbReference>
<keyword evidence="1 6" id="KW-0004">4Fe-4S</keyword>
<dbReference type="GO" id="GO:0046872">
    <property type="term" value="F:metal ion binding"/>
    <property type="evidence" value="ECO:0007669"/>
    <property type="project" value="UniProtKB-UniRule"/>
</dbReference>
<evidence type="ECO:0000256" key="6">
    <source>
        <dbReference type="PIRNR" id="PIRNR000139"/>
    </source>
</evidence>
<comment type="catalytic activity">
    <reaction evidence="6">
        <text>glycolate + A = glyoxylate + AH2</text>
        <dbReference type="Rhea" id="RHEA:21264"/>
        <dbReference type="ChEBI" id="CHEBI:13193"/>
        <dbReference type="ChEBI" id="CHEBI:17499"/>
        <dbReference type="ChEBI" id="CHEBI:29805"/>
        <dbReference type="ChEBI" id="CHEBI:36655"/>
        <dbReference type="EC" id="1.1.99.14"/>
    </reaction>
</comment>
<dbReference type="InterPro" id="IPR017896">
    <property type="entry name" value="4Fe4S_Fe-S-bd"/>
</dbReference>
<keyword evidence="5 6" id="KW-0411">Iron-sulfur</keyword>
<dbReference type="AlphaFoldDB" id="A0A0D2K3I2"/>
<comment type="catalytic activity">
    <reaction evidence="6">
        <text>(R)-lactate + A = pyruvate + AH2</text>
        <dbReference type="Rhea" id="RHEA:15089"/>
        <dbReference type="ChEBI" id="CHEBI:13193"/>
        <dbReference type="ChEBI" id="CHEBI:15361"/>
        <dbReference type="ChEBI" id="CHEBI:16004"/>
        <dbReference type="ChEBI" id="CHEBI:17499"/>
    </reaction>
</comment>
<keyword evidence="6" id="KW-0249">Electron transport</keyword>
<dbReference type="InterPro" id="IPR012257">
    <property type="entry name" value="Glc_ox_4Fe-4S"/>
</dbReference>
<organism evidence="8 9">
    <name type="scientific">Dethiosulfatarculus sandiegensis</name>
    <dbReference type="NCBI Taxonomy" id="1429043"/>
    <lineage>
        <taxon>Bacteria</taxon>
        <taxon>Pseudomonadati</taxon>
        <taxon>Thermodesulfobacteriota</taxon>
        <taxon>Desulfarculia</taxon>
        <taxon>Desulfarculales</taxon>
        <taxon>Desulfarculaceae</taxon>
        <taxon>Dethiosulfatarculus</taxon>
    </lineage>
</organism>
<keyword evidence="9" id="KW-1185">Reference proteome</keyword>
<gene>
    <name evidence="8" type="ORF">X474_01665</name>
</gene>
<proteinExistence type="predicted"/>
<evidence type="ECO:0000313" key="9">
    <source>
        <dbReference type="Proteomes" id="UP000032233"/>
    </source>
</evidence>
<evidence type="ECO:0000313" key="8">
    <source>
        <dbReference type="EMBL" id="KIX16115.1"/>
    </source>
</evidence>
<feature type="domain" description="4Fe-4S ferredoxin-type" evidence="7">
    <location>
        <begin position="14"/>
        <end position="44"/>
    </location>
</feature>
<dbReference type="PATRIC" id="fig|1429043.3.peg.347"/>
<keyword evidence="3" id="KW-0677">Repeat</keyword>
<dbReference type="Gene3D" id="1.10.1060.10">
    <property type="entry name" value="Alpha-helical ferredoxin"/>
    <property type="match status" value="1"/>
</dbReference>
<keyword evidence="2 6" id="KW-0479">Metal-binding</keyword>
<dbReference type="PROSITE" id="PS00198">
    <property type="entry name" value="4FE4S_FER_1"/>
    <property type="match status" value="2"/>
</dbReference>
<dbReference type="PANTHER" id="PTHR32479:SF20">
    <property type="entry name" value="GLYCOLATE OXIDASE IRON-SULFUR SUBUNIT"/>
    <property type="match status" value="1"/>
</dbReference>
<comment type="cofactor">
    <cofactor evidence="6">
        <name>[4Fe-4S] cluster</name>
        <dbReference type="ChEBI" id="CHEBI:49883"/>
    </cofactor>
    <text evidence="6">Binds 2 [4Fe-4S] clusters.</text>
</comment>
<comment type="caution">
    <text evidence="8">The sequence shown here is derived from an EMBL/GenBank/DDBJ whole genome shotgun (WGS) entry which is preliminary data.</text>
</comment>
<dbReference type="PANTHER" id="PTHR32479">
    <property type="entry name" value="GLYCOLATE OXIDASE IRON-SULFUR SUBUNIT"/>
    <property type="match status" value="1"/>
</dbReference>
<dbReference type="STRING" id="1429043.X474_01665"/>
<evidence type="ECO:0000256" key="3">
    <source>
        <dbReference type="ARBA" id="ARBA00022737"/>
    </source>
</evidence>
<dbReference type="Pfam" id="PF02754">
    <property type="entry name" value="CCG"/>
    <property type="match status" value="2"/>
</dbReference>
<dbReference type="InParanoid" id="A0A0D2K3I2"/>
<dbReference type="RefSeq" id="WP_044346260.1">
    <property type="nucleotide sequence ID" value="NZ_AZAC01000001.1"/>
</dbReference>
<sequence length="432" mass="47549">MAPENSFFESGLLDELKTELDKCVRCGECRSVCPVYEQLKLEKFTSRGRIALLDAITSRDLELNTPLGQTLDNCIMCLACQEKCGSQVKTERIIPLARALVSRKQGLPFIKKLVIKGLTLPEKTIRQAALLEPLAFKSLPMESGLRRRFPLPYVDQNQYIPRLDWPGFRASSPEVFPARGEKTTVSFFTGCLANHAFTQQAANLVKVLNALGVSVQIPKEQICCAAPMHVNGEITIARENALKNLEALSGRPAGQKIVILCASCGFTLKKVYPHLLADSPELAEKARAMADDVMDISEFLISQFDPKLLEEHFTRPLCQGLTYHDPCHLARGQGILDQPRHLLNLISRGGLVEMEKPDQCCGSGGTYGLVHKDVSQQILKAKMIRAEKTGVKLIATGCPACMIQLKSGVLKYQTGQKVVHIVDLLATALGVK</sequence>
<protein>
    <recommendedName>
        <fullName evidence="6">Glycolate oxidase iron-sulfur subunit</fullName>
        <ecNumber evidence="6">1.1.99.14</ecNumber>
    </recommendedName>
</protein>
<evidence type="ECO:0000256" key="4">
    <source>
        <dbReference type="ARBA" id="ARBA00023004"/>
    </source>
</evidence>
<evidence type="ECO:0000256" key="2">
    <source>
        <dbReference type="ARBA" id="ARBA00022723"/>
    </source>
</evidence>
<evidence type="ECO:0000256" key="5">
    <source>
        <dbReference type="ARBA" id="ARBA00023014"/>
    </source>
</evidence>
<reference evidence="8 9" key="1">
    <citation type="submission" date="2013-11" db="EMBL/GenBank/DDBJ databases">
        <title>Metagenomic analysis of a methanogenic consortium involved in long chain n-alkane degradation.</title>
        <authorList>
            <person name="Davidova I.A."/>
            <person name="Callaghan A.V."/>
            <person name="Wawrik B."/>
            <person name="Pruitt S."/>
            <person name="Marks C."/>
            <person name="Duncan K.E."/>
            <person name="Suflita J.M."/>
        </authorList>
    </citation>
    <scope>NUCLEOTIDE SEQUENCE [LARGE SCALE GENOMIC DNA]</scope>
    <source>
        <strain evidence="8 9">SPR</strain>
    </source>
</reference>
<accession>A0A0D2K3I2</accession>
<dbReference type="EMBL" id="AZAC01000001">
    <property type="protein sequence ID" value="KIX16115.1"/>
    <property type="molecule type" value="Genomic_DNA"/>
</dbReference>
<dbReference type="PIRSF" id="PIRSF000139">
    <property type="entry name" value="Glc_ox_4Fe-4S"/>
    <property type="match status" value="1"/>
</dbReference>
<dbReference type="Pfam" id="PF13183">
    <property type="entry name" value="Fer4_8"/>
    <property type="match status" value="1"/>
</dbReference>
<keyword evidence="6" id="KW-0813">Transport</keyword>
<dbReference type="InterPro" id="IPR017900">
    <property type="entry name" value="4Fe4S_Fe_S_CS"/>
</dbReference>
<comment type="function">
    <text evidence="6">Component of a complex that catalyzes the oxidation of glycolate to glyoxylate.</text>
</comment>
<evidence type="ECO:0000259" key="7">
    <source>
        <dbReference type="PROSITE" id="PS51379"/>
    </source>
</evidence>
<name>A0A0D2K3I2_9BACT</name>
<dbReference type="OrthoDB" id="9770306at2"/>
<dbReference type="InterPro" id="IPR009051">
    <property type="entry name" value="Helical_ferredxn"/>
</dbReference>
<dbReference type="PROSITE" id="PS51379">
    <property type="entry name" value="4FE4S_FER_2"/>
    <property type="match status" value="1"/>
</dbReference>
<keyword evidence="4 6" id="KW-0408">Iron</keyword>
<dbReference type="GO" id="GO:0051539">
    <property type="term" value="F:4 iron, 4 sulfur cluster binding"/>
    <property type="evidence" value="ECO:0007669"/>
    <property type="project" value="UniProtKB-UniRule"/>
</dbReference>